<dbReference type="PANTHER" id="PTHR13068">
    <property type="entry name" value="CGI-12 PROTEIN-RELATED"/>
    <property type="match status" value="1"/>
</dbReference>
<keyword evidence="3" id="KW-0809">Transit peptide</keyword>
<evidence type="ECO:0000256" key="3">
    <source>
        <dbReference type="ARBA" id="ARBA00022946"/>
    </source>
</evidence>
<organism evidence="4 5">
    <name type="scientific">Phtheirospermum japonicum</name>
    <dbReference type="NCBI Taxonomy" id="374723"/>
    <lineage>
        <taxon>Eukaryota</taxon>
        <taxon>Viridiplantae</taxon>
        <taxon>Streptophyta</taxon>
        <taxon>Embryophyta</taxon>
        <taxon>Tracheophyta</taxon>
        <taxon>Spermatophyta</taxon>
        <taxon>Magnoliopsida</taxon>
        <taxon>eudicotyledons</taxon>
        <taxon>Gunneridae</taxon>
        <taxon>Pentapetalae</taxon>
        <taxon>asterids</taxon>
        <taxon>lamiids</taxon>
        <taxon>Lamiales</taxon>
        <taxon>Orobanchaceae</taxon>
        <taxon>Orobanchaceae incertae sedis</taxon>
        <taxon>Phtheirospermum</taxon>
    </lineage>
</organism>
<dbReference type="Gene3D" id="1.25.70.10">
    <property type="entry name" value="Transcription termination factor 3, mitochondrial"/>
    <property type="match status" value="2"/>
</dbReference>
<name>A0A830D850_9LAMI</name>
<dbReference type="OrthoDB" id="637682at2759"/>
<evidence type="ECO:0000313" key="4">
    <source>
        <dbReference type="EMBL" id="GFQ03336.1"/>
    </source>
</evidence>
<evidence type="ECO:0000256" key="1">
    <source>
        <dbReference type="ARBA" id="ARBA00007692"/>
    </source>
</evidence>
<dbReference type="EMBL" id="BMAC01000819">
    <property type="protein sequence ID" value="GFQ03336.1"/>
    <property type="molecule type" value="Genomic_DNA"/>
</dbReference>
<dbReference type="GO" id="GO:0006353">
    <property type="term" value="P:DNA-templated transcription termination"/>
    <property type="evidence" value="ECO:0007669"/>
    <property type="project" value="UniProtKB-KW"/>
</dbReference>
<comment type="caution">
    <text evidence="4">The sequence shown here is derived from an EMBL/GenBank/DDBJ whole genome shotgun (WGS) entry which is preliminary data.</text>
</comment>
<dbReference type="GO" id="GO:0003676">
    <property type="term" value="F:nucleic acid binding"/>
    <property type="evidence" value="ECO:0007669"/>
    <property type="project" value="InterPro"/>
</dbReference>
<accession>A0A830D850</accession>
<gene>
    <name evidence="4" type="ORF">PHJA_002477400</name>
</gene>
<keyword evidence="2" id="KW-0805">Transcription regulation</keyword>
<dbReference type="Pfam" id="PF02536">
    <property type="entry name" value="mTERF"/>
    <property type="match status" value="2"/>
</dbReference>
<evidence type="ECO:0000313" key="5">
    <source>
        <dbReference type="Proteomes" id="UP000653305"/>
    </source>
</evidence>
<protein>
    <recommendedName>
        <fullName evidence="6">Mitochondrial transcription termination factor</fullName>
    </recommendedName>
</protein>
<proteinExistence type="inferred from homology"/>
<keyword evidence="2" id="KW-0804">Transcription</keyword>
<dbReference type="SMART" id="SM00733">
    <property type="entry name" value="Mterf"/>
    <property type="match status" value="5"/>
</dbReference>
<comment type="similarity">
    <text evidence="1">Belongs to the mTERF family.</text>
</comment>
<dbReference type="Proteomes" id="UP000653305">
    <property type="component" value="Unassembled WGS sequence"/>
</dbReference>
<dbReference type="FunFam" id="1.25.70.10:FF:000001">
    <property type="entry name" value="Mitochondrial transcription termination factor-like"/>
    <property type="match status" value="1"/>
</dbReference>
<evidence type="ECO:0000256" key="2">
    <source>
        <dbReference type="ARBA" id="ARBA00022472"/>
    </source>
</evidence>
<dbReference type="PANTHER" id="PTHR13068:SF166">
    <property type="entry name" value="TRANSCRIPTION TERMINATION FACTOR MTERF15, MITOCHONDRIAL-LIKE"/>
    <property type="match status" value="1"/>
</dbReference>
<keyword evidence="5" id="KW-1185">Reference proteome</keyword>
<keyword evidence="2" id="KW-0806">Transcription termination</keyword>
<dbReference type="InterPro" id="IPR003690">
    <property type="entry name" value="MTERF"/>
</dbReference>
<dbReference type="AlphaFoldDB" id="A0A830D850"/>
<dbReference type="InterPro" id="IPR038538">
    <property type="entry name" value="MTERF_sf"/>
</dbReference>
<reference evidence="4" key="1">
    <citation type="submission" date="2020-07" db="EMBL/GenBank/DDBJ databases">
        <title>Ethylene signaling mediates host invasion by parasitic plants.</title>
        <authorList>
            <person name="Yoshida S."/>
        </authorList>
    </citation>
    <scope>NUCLEOTIDE SEQUENCE</scope>
    <source>
        <strain evidence="4">Okayama</strain>
    </source>
</reference>
<sequence length="384" mass="43976">MLLRSIVSRIHRNQRPANFCSLKNAGSSLSTPDSGPSIQNPPEKEYVISYLVSSCGLSPEDAISASKKVNFDSPNKPNSVLNFLQKQGFSKSQIADLVRGRPHFLLSNPEKSILPKIQFFSRFTGVSQNDVVAIVSRHPSLLARSLENRLAPSCEYLKDIIGTQKLESLFRRGLWAFGNFDPKIVIPNVDFLREIGVRSSFIEFALYQYPEIFCLNHNEFREVVEEVKQMGFDPLKSTFVLAIHVRKGKGMALYDRCYDVYSKWGWSRDDILMAFRKHPNCMIWSEKKITTVLEFVVNELGRNARSVAKCPYIIFYNMERRIVPRCSVVHLLSTNGLVKKNWSLSTVLCPAEKVFLNRYVTRFKEELPELYDIYLSKKAKVVEA</sequence>
<evidence type="ECO:0008006" key="6">
    <source>
        <dbReference type="Google" id="ProtNLM"/>
    </source>
</evidence>